<feature type="region of interest" description="Disordered" evidence="1">
    <location>
        <begin position="45"/>
        <end position="83"/>
    </location>
</feature>
<comment type="caution">
    <text evidence="2">The sequence shown here is derived from an EMBL/GenBank/DDBJ whole genome shotgun (WGS) entry which is preliminary data.</text>
</comment>
<evidence type="ECO:0000256" key="1">
    <source>
        <dbReference type="SAM" id="MobiDB-lite"/>
    </source>
</evidence>
<accession>A0ABQ8GS05</accession>
<feature type="compositionally biased region" description="Acidic residues" evidence="1">
    <location>
        <begin position="45"/>
        <end position="60"/>
    </location>
</feature>
<organism evidence="2 3">
    <name type="scientific">Macrophomina phaseolina</name>
    <dbReference type="NCBI Taxonomy" id="35725"/>
    <lineage>
        <taxon>Eukaryota</taxon>
        <taxon>Fungi</taxon>
        <taxon>Dikarya</taxon>
        <taxon>Ascomycota</taxon>
        <taxon>Pezizomycotina</taxon>
        <taxon>Dothideomycetes</taxon>
        <taxon>Dothideomycetes incertae sedis</taxon>
        <taxon>Botryosphaeriales</taxon>
        <taxon>Botryosphaeriaceae</taxon>
        <taxon>Macrophomina</taxon>
    </lineage>
</organism>
<reference evidence="2 3" key="1">
    <citation type="journal article" date="2021" name="Nat. Commun.">
        <title>Genetic determinants of endophytism in the Arabidopsis root mycobiome.</title>
        <authorList>
            <person name="Mesny F."/>
            <person name="Miyauchi S."/>
            <person name="Thiergart T."/>
            <person name="Pickel B."/>
            <person name="Atanasova L."/>
            <person name="Karlsson M."/>
            <person name="Huettel B."/>
            <person name="Barry K.W."/>
            <person name="Haridas S."/>
            <person name="Chen C."/>
            <person name="Bauer D."/>
            <person name="Andreopoulos W."/>
            <person name="Pangilinan J."/>
            <person name="LaButti K."/>
            <person name="Riley R."/>
            <person name="Lipzen A."/>
            <person name="Clum A."/>
            <person name="Drula E."/>
            <person name="Henrissat B."/>
            <person name="Kohler A."/>
            <person name="Grigoriev I.V."/>
            <person name="Martin F.M."/>
            <person name="Hacquard S."/>
        </authorList>
    </citation>
    <scope>NUCLEOTIDE SEQUENCE [LARGE SCALE GENOMIC DNA]</scope>
    <source>
        <strain evidence="2 3">MPI-SDFR-AT-0080</strain>
    </source>
</reference>
<dbReference type="EMBL" id="JAGTJR010000002">
    <property type="protein sequence ID" value="KAH7063275.1"/>
    <property type="molecule type" value="Genomic_DNA"/>
</dbReference>
<evidence type="ECO:0000313" key="2">
    <source>
        <dbReference type="EMBL" id="KAH7063275.1"/>
    </source>
</evidence>
<feature type="compositionally biased region" description="Acidic residues" evidence="1">
    <location>
        <begin position="74"/>
        <end position="83"/>
    </location>
</feature>
<evidence type="ECO:0000313" key="3">
    <source>
        <dbReference type="Proteomes" id="UP000774617"/>
    </source>
</evidence>
<protein>
    <submittedName>
        <fullName evidence="2">Uncharacterized protein</fullName>
    </submittedName>
</protein>
<proteinExistence type="predicted"/>
<name>A0ABQ8GS05_9PEZI</name>
<feature type="region of interest" description="Disordered" evidence="1">
    <location>
        <begin position="128"/>
        <end position="150"/>
    </location>
</feature>
<gene>
    <name evidence="2" type="ORF">B0J12DRAFT_735190</name>
</gene>
<sequence length="179" mass="20194">MAYYQAHLLMLAGYSQFFVSGLVLPQPSYESDDEDDMSLDDEMALFAEEEQEEEEEDESEPIVVDEPCPKFAAADEDEDEDEDEQIFAAPITRASQAPEQRCRKRLSAVSESHVRTMSRWLRDSGIALGDRQRQLSGPDSPAHTQDTHDAKRLCTASRRPRLPALQTSFSFLPPRLSVA</sequence>
<keyword evidence="3" id="KW-1185">Reference proteome</keyword>
<dbReference type="Proteomes" id="UP000774617">
    <property type="component" value="Unassembled WGS sequence"/>
</dbReference>